<keyword evidence="7" id="KW-0245">EGF-like domain</keyword>
<dbReference type="RefSeq" id="XP_042624019.1">
    <property type="nucleotide sequence ID" value="XM_042768085.1"/>
</dbReference>
<dbReference type="FunFam" id="2.40.10.10:FF:000003">
    <property type="entry name" value="Transmembrane serine protease 3"/>
    <property type="match status" value="1"/>
</dbReference>
<evidence type="ECO:0000256" key="1">
    <source>
        <dbReference type="ARBA" id="ARBA00004239"/>
    </source>
</evidence>
<dbReference type="PANTHER" id="PTHR24264:SF63">
    <property type="entry name" value="PLASMINOGEN ACTIVATOR, UROKINASE B"/>
    <property type="match status" value="1"/>
</dbReference>
<gene>
    <name evidence="15" type="primary">plaub</name>
</gene>
<feature type="region of interest" description="Disordered" evidence="10">
    <location>
        <begin position="172"/>
        <end position="193"/>
    </location>
</feature>
<keyword evidence="6 7" id="KW-1015">Disulfide bond</keyword>
<dbReference type="PROSITE" id="PS50070">
    <property type="entry name" value="KRINGLE_2"/>
    <property type="match status" value="1"/>
</dbReference>
<evidence type="ECO:0000256" key="6">
    <source>
        <dbReference type="ARBA" id="ARBA00023157"/>
    </source>
</evidence>
<evidence type="ECO:0000256" key="3">
    <source>
        <dbReference type="ARBA" id="ARBA00022670"/>
    </source>
</evidence>
<dbReference type="GeneID" id="109093886"/>
<dbReference type="AlphaFoldDB" id="A0A9Q9YPJ7"/>
<dbReference type="Pfam" id="PF00089">
    <property type="entry name" value="Trypsin"/>
    <property type="match status" value="1"/>
</dbReference>
<feature type="compositionally biased region" description="Polar residues" evidence="10">
    <location>
        <begin position="183"/>
        <end position="193"/>
    </location>
</feature>
<dbReference type="GO" id="GO:0033628">
    <property type="term" value="P:regulation of cell adhesion mediated by integrin"/>
    <property type="evidence" value="ECO:0007669"/>
    <property type="project" value="TreeGrafter"/>
</dbReference>
<evidence type="ECO:0000256" key="4">
    <source>
        <dbReference type="ARBA" id="ARBA00022801"/>
    </source>
</evidence>
<dbReference type="PROSITE" id="PS00135">
    <property type="entry name" value="TRYPSIN_SER"/>
    <property type="match status" value="1"/>
</dbReference>
<dbReference type="GO" id="GO:0005615">
    <property type="term" value="C:extracellular space"/>
    <property type="evidence" value="ECO:0007669"/>
    <property type="project" value="TreeGrafter"/>
</dbReference>
<name>A0A9Q9YPJ7_CYPCA</name>
<keyword evidence="2" id="KW-0964">Secreted</keyword>
<dbReference type="SMART" id="SM00130">
    <property type="entry name" value="KR"/>
    <property type="match status" value="1"/>
</dbReference>
<evidence type="ECO:0000256" key="2">
    <source>
        <dbReference type="ARBA" id="ARBA00022525"/>
    </source>
</evidence>
<sequence>MAGFWLLRLILAVAALTVCTAQRRLSPSVLHEKSGVVCLNGGTSLLSPSGRHMLCFCPDGFSGSNCERDESVSCFDGLGLQYRGPVSKSESGRECLEWDSESVRGIGAYPKNHGPGRHNYCRRVTLSEERRLTENTRMRTNRRWRPRQTHNTPTHRCYTHTTATIIKKDYYNTPRSKKDHGSGSLTGAQSGWQCGQREERNMKVVGGALSTVERHPWMAAVFSRSARGRSFTCGGSLISPCWVLTAAHCFPDGTKTSLHKLSVFVGKNAINETDAQREQELRVSELFIHEHFDNTDGNYNNDIALLKIRSPDGHCAKESSSVKTVCIPEAHQSLSAGTSCEVTGYGREQEGLWYYSQYLREAKVNLLSQDVCSSKEYYDSMFTDNMLCAGSPDWSADACKGDSGGPLVCRVRERVFLFGVVSWGEGCSRQFRPGVYTKVSNYYNWILEKTGLLSLS</sequence>
<dbReference type="PROSITE" id="PS01186">
    <property type="entry name" value="EGF_2"/>
    <property type="match status" value="1"/>
</dbReference>
<feature type="domain" description="EGF-like" evidence="12">
    <location>
        <begin position="29"/>
        <end position="67"/>
    </location>
</feature>
<dbReference type="InterPro" id="IPR050127">
    <property type="entry name" value="Serine_Proteases_S1"/>
</dbReference>
<feature type="chain" id="PRO_5040478041" evidence="11">
    <location>
        <begin position="22"/>
        <end position="456"/>
    </location>
</feature>
<dbReference type="GO" id="GO:0004252">
    <property type="term" value="F:serine-type endopeptidase activity"/>
    <property type="evidence" value="ECO:0007669"/>
    <property type="project" value="InterPro"/>
</dbReference>
<feature type="domain" description="Peptidase S1" evidence="14">
    <location>
        <begin position="204"/>
        <end position="451"/>
    </location>
</feature>
<dbReference type="KEGG" id="ccar:109093886"/>
<evidence type="ECO:0000259" key="12">
    <source>
        <dbReference type="PROSITE" id="PS50026"/>
    </source>
</evidence>
<dbReference type="PROSITE" id="PS50240">
    <property type="entry name" value="TRYPSIN_DOM"/>
    <property type="match status" value="1"/>
</dbReference>
<comment type="subcellular location">
    <subcellularLocation>
        <location evidence="1">Secreted</location>
        <location evidence="1">Extracellular space</location>
    </subcellularLocation>
</comment>
<evidence type="ECO:0000256" key="11">
    <source>
        <dbReference type="SAM" id="SignalP"/>
    </source>
</evidence>
<keyword evidence="4 9" id="KW-0378">Hydrolase</keyword>
<evidence type="ECO:0000259" key="13">
    <source>
        <dbReference type="PROSITE" id="PS50070"/>
    </source>
</evidence>
<dbReference type="InterPro" id="IPR001254">
    <property type="entry name" value="Trypsin_dom"/>
</dbReference>
<dbReference type="InterPro" id="IPR000001">
    <property type="entry name" value="Kringle"/>
</dbReference>
<reference evidence="15" key="1">
    <citation type="submission" date="2025-08" db="UniProtKB">
        <authorList>
            <consortium name="RefSeq"/>
        </authorList>
    </citation>
    <scope>IDENTIFICATION</scope>
    <source>
        <tissue evidence="15">Muscle</tissue>
    </source>
</reference>
<dbReference type="PANTHER" id="PTHR24264">
    <property type="entry name" value="TRYPSIN-RELATED"/>
    <property type="match status" value="1"/>
</dbReference>
<evidence type="ECO:0000313" key="15">
    <source>
        <dbReference type="RefSeq" id="XP_042624019.1"/>
    </source>
</evidence>
<proteinExistence type="predicted"/>
<keyword evidence="8" id="KW-0420">Kringle</keyword>
<dbReference type="Proteomes" id="UP001155660">
    <property type="component" value="Chromosome A12"/>
</dbReference>
<evidence type="ECO:0000256" key="9">
    <source>
        <dbReference type="RuleBase" id="RU363034"/>
    </source>
</evidence>
<dbReference type="SMART" id="SM00020">
    <property type="entry name" value="Tryp_SPc"/>
    <property type="match status" value="1"/>
</dbReference>
<dbReference type="PROSITE" id="PS00134">
    <property type="entry name" value="TRYPSIN_HIS"/>
    <property type="match status" value="1"/>
</dbReference>
<comment type="caution">
    <text evidence="7">Lacks conserved residue(s) required for the propagation of feature annotation.</text>
</comment>
<evidence type="ECO:0000256" key="8">
    <source>
        <dbReference type="PROSITE-ProRule" id="PRU00121"/>
    </source>
</evidence>
<dbReference type="GO" id="GO:0031639">
    <property type="term" value="P:plasminogen activation"/>
    <property type="evidence" value="ECO:0007669"/>
    <property type="project" value="TreeGrafter"/>
</dbReference>
<dbReference type="CDD" id="cd00190">
    <property type="entry name" value="Tryp_SPc"/>
    <property type="match status" value="1"/>
</dbReference>
<feature type="domain" description="Kringle" evidence="13">
    <location>
        <begin position="73"/>
        <end position="122"/>
    </location>
</feature>
<organism evidence="15">
    <name type="scientific">Cyprinus carpio</name>
    <name type="common">Common carp</name>
    <dbReference type="NCBI Taxonomy" id="7962"/>
    <lineage>
        <taxon>Eukaryota</taxon>
        <taxon>Metazoa</taxon>
        <taxon>Chordata</taxon>
        <taxon>Craniata</taxon>
        <taxon>Vertebrata</taxon>
        <taxon>Euteleostomi</taxon>
        <taxon>Actinopterygii</taxon>
        <taxon>Neopterygii</taxon>
        <taxon>Teleostei</taxon>
        <taxon>Ostariophysi</taxon>
        <taxon>Cypriniformes</taxon>
        <taxon>Cyprinidae</taxon>
        <taxon>Cyprininae</taxon>
        <taxon>Cyprinus</taxon>
    </lineage>
</organism>
<evidence type="ECO:0000256" key="10">
    <source>
        <dbReference type="SAM" id="MobiDB-lite"/>
    </source>
</evidence>
<accession>A0A9Q9YPJ7</accession>
<dbReference type="PROSITE" id="PS50026">
    <property type="entry name" value="EGF_3"/>
    <property type="match status" value="1"/>
</dbReference>
<feature type="disulfide bond" evidence="7">
    <location>
        <begin position="57"/>
        <end position="66"/>
    </location>
</feature>
<keyword evidence="5 9" id="KW-0720">Serine protease</keyword>
<dbReference type="InterPro" id="IPR018114">
    <property type="entry name" value="TRYPSIN_HIS"/>
</dbReference>
<feature type="signal peptide" evidence="11">
    <location>
        <begin position="1"/>
        <end position="21"/>
    </location>
</feature>
<dbReference type="CTD" id="100538108"/>
<protein>
    <submittedName>
        <fullName evidence="15">Plasminogen activator, urokinase b</fullName>
    </submittedName>
</protein>
<evidence type="ECO:0000256" key="7">
    <source>
        <dbReference type="PROSITE-ProRule" id="PRU00076"/>
    </source>
</evidence>
<dbReference type="OrthoDB" id="9406323at2759"/>
<keyword evidence="3 9" id="KW-0645">Protease</keyword>
<feature type="disulfide bond" evidence="7">
    <location>
        <begin position="38"/>
        <end position="55"/>
    </location>
</feature>
<keyword evidence="11" id="KW-0732">Signal</keyword>
<evidence type="ECO:0000256" key="5">
    <source>
        <dbReference type="ARBA" id="ARBA00022825"/>
    </source>
</evidence>
<dbReference type="InterPro" id="IPR033116">
    <property type="entry name" value="TRYPSIN_SER"/>
</dbReference>
<evidence type="ECO:0000259" key="14">
    <source>
        <dbReference type="PROSITE" id="PS50240"/>
    </source>
</evidence>
<dbReference type="InterPro" id="IPR000742">
    <property type="entry name" value="EGF"/>
</dbReference>
<dbReference type="PROSITE" id="PS00022">
    <property type="entry name" value="EGF_1"/>
    <property type="match status" value="1"/>
</dbReference>